<feature type="DNA-binding region" description="Homeobox" evidence="11">
    <location>
        <begin position="81"/>
        <end position="140"/>
    </location>
</feature>
<dbReference type="Gene3D" id="2.10.110.10">
    <property type="entry name" value="Cysteine Rich Protein"/>
    <property type="match status" value="1"/>
</dbReference>
<comment type="subcellular location">
    <subcellularLocation>
        <location evidence="1 11 13">Nucleus</location>
    </subcellularLocation>
</comment>
<dbReference type="CDD" id="cd09379">
    <property type="entry name" value="LIM2_AWH"/>
    <property type="match status" value="1"/>
</dbReference>
<evidence type="ECO:0000313" key="18">
    <source>
        <dbReference type="Proteomes" id="UP000276991"/>
    </source>
</evidence>
<keyword evidence="10 11" id="KW-0539">Nucleus</keyword>
<dbReference type="InterPro" id="IPR001781">
    <property type="entry name" value="Znf_LIM"/>
</dbReference>
<accession>A0A498S7G6</accession>
<feature type="compositionally biased region" description="Polar residues" evidence="14">
    <location>
        <begin position="159"/>
        <end position="169"/>
    </location>
</feature>
<dbReference type="Gene3D" id="1.10.10.60">
    <property type="entry name" value="Homeodomain-like"/>
    <property type="match status" value="1"/>
</dbReference>
<evidence type="ECO:0000256" key="6">
    <source>
        <dbReference type="ARBA" id="ARBA00023038"/>
    </source>
</evidence>
<keyword evidence="5" id="KW-0805">Transcription regulation</keyword>
<keyword evidence="2 12" id="KW-0479">Metal-binding</keyword>
<keyword evidence="18" id="KW-1185">Reference proteome</keyword>
<dbReference type="GO" id="GO:0045664">
    <property type="term" value="P:regulation of neuron differentiation"/>
    <property type="evidence" value="ECO:0007669"/>
    <property type="project" value="UniProtKB-ARBA"/>
</dbReference>
<gene>
    <name evidence="17" type="ORF">NAV_LOCUS4196</name>
</gene>
<dbReference type="OrthoDB" id="10068367at2759"/>
<evidence type="ECO:0000256" key="12">
    <source>
        <dbReference type="PROSITE-ProRule" id="PRU00125"/>
    </source>
</evidence>
<keyword evidence="6 12" id="KW-0440">LIM domain</keyword>
<dbReference type="PROSITE" id="PS50023">
    <property type="entry name" value="LIM_DOMAIN_2"/>
    <property type="match status" value="1"/>
</dbReference>
<dbReference type="SUPFAM" id="SSF46689">
    <property type="entry name" value="Homeodomain-like"/>
    <property type="match status" value="1"/>
</dbReference>
<keyword evidence="9" id="KW-0804">Transcription</keyword>
<sequence>MHDRKRRFGTKCSSCQRLIHATDWVRRARNFVYHLACFACDQCKRQLSTGEEFALQDCRLLCKQHYMELIEGECGQQKTKTKRVRTTFAEEQLAVLQTHFQIDSNPDGADLERIATMTGLSKRVTQVWFQNSRARQKKYQGSKKNRTSRNSNSGRSSTDLCSTPKSPSGDSIDGMIFPTSVLTSVEDAMVATEQRTIPSGST</sequence>
<dbReference type="Pfam" id="PF00412">
    <property type="entry name" value="LIM"/>
    <property type="match status" value="1"/>
</dbReference>
<dbReference type="Proteomes" id="UP000276991">
    <property type="component" value="Unassembled WGS sequence"/>
</dbReference>
<dbReference type="GO" id="GO:0000981">
    <property type="term" value="F:DNA-binding transcription factor activity, RNA polymerase II-specific"/>
    <property type="evidence" value="ECO:0007669"/>
    <property type="project" value="UniProtKB-ARBA"/>
</dbReference>
<dbReference type="PROSITE" id="PS50071">
    <property type="entry name" value="HOMEOBOX_2"/>
    <property type="match status" value="1"/>
</dbReference>
<evidence type="ECO:0000256" key="4">
    <source>
        <dbReference type="ARBA" id="ARBA00022833"/>
    </source>
</evidence>
<dbReference type="GO" id="GO:0045944">
    <property type="term" value="P:positive regulation of transcription by RNA polymerase II"/>
    <property type="evidence" value="ECO:0007669"/>
    <property type="project" value="UniProtKB-ARBA"/>
</dbReference>
<name>A0A498S7G6_ACAVI</name>
<dbReference type="GO" id="GO:0005634">
    <property type="term" value="C:nucleus"/>
    <property type="evidence" value="ECO:0007669"/>
    <property type="project" value="UniProtKB-SubCell"/>
</dbReference>
<dbReference type="SMART" id="SM00389">
    <property type="entry name" value="HOX"/>
    <property type="match status" value="1"/>
</dbReference>
<dbReference type="InterPro" id="IPR050453">
    <property type="entry name" value="LIM_Homeobox_TF"/>
</dbReference>
<keyword evidence="3" id="KW-0677">Repeat</keyword>
<evidence type="ECO:0000256" key="2">
    <source>
        <dbReference type="ARBA" id="ARBA00022723"/>
    </source>
</evidence>
<dbReference type="SUPFAM" id="SSF57716">
    <property type="entry name" value="Glucocorticoid receptor-like (DNA-binding domain)"/>
    <property type="match status" value="1"/>
</dbReference>
<feature type="domain" description="Homeobox" evidence="16">
    <location>
        <begin position="79"/>
        <end position="139"/>
    </location>
</feature>
<protein>
    <recommendedName>
        <fullName evidence="19">LIM/homeobox protein Awh</fullName>
    </recommendedName>
</protein>
<evidence type="ECO:0000313" key="17">
    <source>
        <dbReference type="EMBL" id="VBB29393.1"/>
    </source>
</evidence>
<dbReference type="PANTHER" id="PTHR24208:SF127">
    <property type="entry name" value="LIM_HOMEOBOX PROTEIN AWH"/>
    <property type="match status" value="1"/>
</dbReference>
<dbReference type="GO" id="GO:0000977">
    <property type="term" value="F:RNA polymerase II transcription regulatory region sequence-specific DNA binding"/>
    <property type="evidence" value="ECO:0007669"/>
    <property type="project" value="TreeGrafter"/>
</dbReference>
<evidence type="ECO:0000256" key="10">
    <source>
        <dbReference type="ARBA" id="ARBA00023242"/>
    </source>
</evidence>
<reference evidence="17 18" key="1">
    <citation type="submission" date="2018-08" db="EMBL/GenBank/DDBJ databases">
        <authorList>
            <person name="Laetsch R D."/>
            <person name="Stevens L."/>
            <person name="Kumar S."/>
            <person name="Blaxter L. M."/>
        </authorList>
    </citation>
    <scope>NUCLEOTIDE SEQUENCE [LARGE SCALE GENOMIC DNA]</scope>
</reference>
<dbReference type="PANTHER" id="PTHR24208">
    <property type="entry name" value="LIM/HOMEOBOX PROTEIN LHX"/>
    <property type="match status" value="1"/>
</dbReference>
<dbReference type="GO" id="GO:0030182">
    <property type="term" value="P:neuron differentiation"/>
    <property type="evidence" value="ECO:0007669"/>
    <property type="project" value="TreeGrafter"/>
</dbReference>
<dbReference type="SMART" id="SM00132">
    <property type="entry name" value="LIM"/>
    <property type="match status" value="1"/>
</dbReference>
<dbReference type="STRING" id="6277.A0A498S7G6"/>
<dbReference type="InterPro" id="IPR009057">
    <property type="entry name" value="Homeodomain-like_sf"/>
</dbReference>
<dbReference type="FunFam" id="1.10.10.60:FF:000027">
    <property type="entry name" value="LIM/homeobox protein Lhx9"/>
    <property type="match status" value="1"/>
</dbReference>
<evidence type="ECO:0000256" key="1">
    <source>
        <dbReference type="ARBA" id="ARBA00004123"/>
    </source>
</evidence>
<evidence type="ECO:0000256" key="3">
    <source>
        <dbReference type="ARBA" id="ARBA00022737"/>
    </source>
</evidence>
<dbReference type="CDD" id="cd00086">
    <property type="entry name" value="homeodomain"/>
    <property type="match status" value="1"/>
</dbReference>
<evidence type="ECO:0000256" key="8">
    <source>
        <dbReference type="ARBA" id="ARBA00023155"/>
    </source>
</evidence>
<evidence type="ECO:0000256" key="13">
    <source>
        <dbReference type="RuleBase" id="RU000682"/>
    </source>
</evidence>
<evidence type="ECO:0000256" key="5">
    <source>
        <dbReference type="ARBA" id="ARBA00023015"/>
    </source>
</evidence>
<feature type="domain" description="LIM zinc-binding" evidence="15">
    <location>
        <begin position="10"/>
        <end position="72"/>
    </location>
</feature>
<keyword evidence="4 12" id="KW-0862">Zinc</keyword>
<feature type="compositionally biased region" description="Low complexity" evidence="14">
    <location>
        <begin position="148"/>
        <end position="158"/>
    </location>
</feature>
<proteinExistence type="predicted"/>
<evidence type="ECO:0000259" key="16">
    <source>
        <dbReference type="PROSITE" id="PS50071"/>
    </source>
</evidence>
<dbReference type="AlphaFoldDB" id="A0A498S7G6"/>
<feature type="compositionally biased region" description="Basic residues" evidence="14">
    <location>
        <begin position="134"/>
        <end position="147"/>
    </location>
</feature>
<dbReference type="GO" id="GO:0046872">
    <property type="term" value="F:metal ion binding"/>
    <property type="evidence" value="ECO:0007669"/>
    <property type="project" value="UniProtKB-KW"/>
</dbReference>
<feature type="region of interest" description="Disordered" evidence="14">
    <location>
        <begin position="133"/>
        <end position="175"/>
    </location>
</feature>
<organism evidence="17 18">
    <name type="scientific">Acanthocheilonema viteae</name>
    <name type="common">Filarial nematode worm</name>
    <name type="synonym">Dipetalonema viteae</name>
    <dbReference type="NCBI Taxonomy" id="6277"/>
    <lineage>
        <taxon>Eukaryota</taxon>
        <taxon>Metazoa</taxon>
        <taxon>Ecdysozoa</taxon>
        <taxon>Nematoda</taxon>
        <taxon>Chromadorea</taxon>
        <taxon>Rhabditida</taxon>
        <taxon>Spirurina</taxon>
        <taxon>Spiruromorpha</taxon>
        <taxon>Filarioidea</taxon>
        <taxon>Onchocercidae</taxon>
        <taxon>Acanthocheilonema</taxon>
    </lineage>
</organism>
<dbReference type="Pfam" id="PF00046">
    <property type="entry name" value="Homeodomain"/>
    <property type="match status" value="1"/>
</dbReference>
<dbReference type="FunFam" id="2.10.110.10:FF:000023">
    <property type="entry name" value="LIM homeobox 6"/>
    <property type="match status" value="1"/>
</dbReference>
<dbReference type="EMBL" id="UPTC01000599">
    <property type="protein sequence ID" value="VBB29393.1"/>
    <property type="molecule type" value="Genomic_DNA"/>
</dbReference>
<keyword evidence="7 11" id="KW-0238">DNA-binding</keyword>
<dbReference type="InterPro" id="IPR001356">
    <property type="entry name" value="HD"/>
</dbReference>
<evidence type="ECO:0000256" key="11">
    <source>
        <dbReference type="PROSITE-ProRule" id="PRU00108"/>
    </source>
</evidence>
<dbReference type="PROSITE" id="PS00478">
    <property type="entry name" value="LIM_DOMAIN_1"/>
    <property type="match status" value="1"/>
</dbReference>
<evidence type="ECO:0008006" key="19">
    <source>
        <dbReference type="Google" id="ProtNLM"/>
    </source>
</evidence>
<evidence type="ECO:0000256" key="7">
    <source>
        <dbReference type="ARBA" id="ARBA00023125"/>
    </source>
</evidence>
<evidence type="ECO:0000256" key="14">
    <source>
        <dbReference type="SAM" id="MobiDB-lite"/>
    </source>
</evidence>
<evidence type="ECO:0000256" key="9">
    <source>
        <dbReference type="ARBA" id="ARBA00023163"/>
    </source>
</evidence>
<evidence type="ECO:0000259" key="15">
    <source>
        <dbReference type="PROSITE" id="PS50023"/>
    </source>
</evidence>
<keyword evidence="8 11" id="KW-0371">Homeobox</keyword>